<evidence type="ECO:0000256" key="1">
    <source>
        <dbReference type="ARBA" id="ARBA00001974"/>
    </source>
</evidence>
<evidence type="ECO:0000256" key="2">
    <source>
        <dbReference type="ARBA" id="ARBA00010139"/>
    </source>
</evidence>
<dbReference type="EMBL" id="UGRU01000001">
    <property type="protein sequence ID" value="SUA44893.1"/>
    <property type="molecule type" value="Genomic_DNA"/>
</dbReference>
<dbReference type="Proteomes" id="UP000255082">
    <property type="component" value="Unassembled WGS sequence"/>
</dbReference>
<sequence>MATIRATDPADLTHRLVCKVLDWMDEHGYAAAEPLPQRDMRAQPLLDLAAGYVQRSIGAFPRQSDRAPWRVHQNYLLDSLTTLRTDLDRTLIGTRPEKACNRADLVEESV</sequence>
<evidence type="ECO:0000313" key="5">
    <source>
        <dbReference type="Proteomes" id="UP000255082"/>
    </source>
</evidence>
<comment type="similarity">
    <text evidence="2">Belongs to the FAD-binding monooxygenase family.</text>
</comment>
<dbReference type="InterPro" id="IPR051820">
    <property type="entry name" value="FAD-binding_MO"/>
</dbReference>
<organism evidence="4 5">
    <name type="scientific">Nocardia africana</name>
    <dbReference type="NCBI Taxonomy" id="134964"/>
    <lineage>
        <taxon>Bacteria</taxon>
        <taxon>Bacillati</taxon>
        <taxon>Actinomycetota</taxon>
        <taxon>Actinomycetes</taxon>
        <taxon>Mycobacteriales</taxon>
        <taxon>Nocardiaceae</taxon>
        <taxon>Nocardia</taxon>
    </lineage>
</organism>
<evidence type="ECO:0000313" key="4">
    <source>
        <dbReference type="EMBL" id="SUA44893.1"/>
    </source>
</evidence>
<reference evidence="4 5" key="1">
    <citation type="submission" date="2018-06" db="EMBL/GenBank/DDBJ databases">
        <authorList>
            <consortium name="Pathogen Informatics"/>
            <person name="Doyle S."/>
        </authorList>
    </citation>
    <scope>NUCLEOTIDE SEQUENCE [LARGE SCALE GENOMIC DNA]</scope>
    <source>
        <strain evidence="4 5">NCTC13184</strain>
    </source>
</reference>
<accession>A0A378WX52</accession>
<dbReference type="GO" id="GO:0004497">
    <property type="term" value="F:monooxygenase activity"/>
    <property type="evidence" value="ECO:0007669"/>
    <property type="project" value="UniProtKB-KW"/>
</dbReference>
<dbReference type="OrthoDB" id="4775178at2"/>
<dbReference type="PANTHER" id="PTHR43872">
    <property type="entry name" value="MONOOXYGENASE, PUTATIVE (AFU_ORTHOLOGUE AFUA_8G02570)-RELATED"/>
    <property type="match status" value="1"/>
</dbReference>
<keyword evidence="3 4" id="KW-0503">Monooxygenase</keyword>
<proteinExistence type="inferred from homology"/>
<comment type="cofactor">
    <cofactor evidence="1">
        <name>FAD</name>
        <dbReference type="ChEBI" id="CHEBI:57692"/>
    </cofactor>
</comment>
<keyword evidence="4" id="KW-0560">Oxidoreductase</keyword>
<dbReference type="EC" id="1.14.13.-" evidence="4"/>
<dbReference type="RefSeq" id="WP_062965292.1">
    <property type="nucleotide sequence ID" value="NZ_JAJFOE010000001.1"/>
</dbReference>
<gene>
    <name evidence="4" type="primary">ethA_2</name>
    <name evidence="4" type="ORF">NCTC13184_03415</name>
</gene>
<evidence type="ECO:0000256" key="3">
    <source>
        <dbReference type="ARBA" id="ARBA00023033"/>
    </source>
</evidence>
<name>A0A378WX52_9NOCA</name>
<protein>
    <submittedName>
        <fullName evidence="4">FAD-containing monooxygenase EthA</fullName>
        <ecNumber evidence="4">1.14.13.-</ecNumber>
    </submittedName>
</protein>
<dbReference type="AlphaFoldDB" id="A0A378WX52"/>
<dbReference type="PANTHER" id="PTHR43872:SF1">
    <property type="entry name" value="MONOOXYGENASE, PUTATIVE (AFU_ORTHOLOGUE AFUA_8G02570)-RELATED"/>
    <property type="match status" value="1"/>
</dbReference>